<feature type="domain" description="Alcohol dehydrogenase iron-type/glycerol dehydrogenase GldA" evidence="5">
    <location>
        <begin position="12"/>
        <end position="177"/>
    </location>
</feature>
<gene>
    <name evidence="7" type="primary">mdh_1</name>
    <name evidence="7" type="ORF">ETAA1_12210</name>
</gene>
<dbReference type="Pfam" id="PF00465">
    <property type="entry name" value="Fe-ADH"/>
    <property type="match status" value="1"/>
</dbReference>
<feature type="domain" description="Fe-containing alcohol dehydrogenase-like C-terminal" evidence="6">
    <location>
        <begin position="222"/>
        <end position="401"/>
    </location>
</feature>
<dbReference type="InterPro" id="IPR018211">
    <property type="entry name" value="ADH_Fe_CS"/>
</dbReference>
<protein>
    <submittedName>
        <fullName evidence="7">NAD-dependent methanol dehydrogenase</fullName>
        <ecNumber evidence="7">1.1.1.244</ecNumber>
    </submittedName>
</protein>
<organism evidence="7 8">
    <name type="scientific">Urbifossiella limnaea</name>
    <dbReference type="NCBI Taxonomy" id="2528023"/>
    <lineage>
        <taxon>Bacteria</taxon>
        <taxon>Pseudomonadati</taxon>
        <taxon>Planctomycetota</taxon>
        <taxon>Planctomycetia</taxon>
        <taxon>Gemmatales</taxon>
        <taxon>Gemmataceae</taxon>
        <taxon>Urbifossiella</taxon>
    </lineage>
</organism>
<name>A0A517XP88_9BACT</name>
<dbReference type="InterPro" id="IPR056798">
    <property type="entry name" value="ADH_Fe_C"/>
</dbReference>
<evidence type="ECO:0000256" key="1">
    <source>
        <dbReference type="ARBA" id="ARBA00001962"/>
    </source>
</evidence>
<dbReference type="FunFam" id="3.40.50.1970:FF:000003">
    <property type="entry name" value="Alcohol dehydrogenase, iron-containing"/>
    <property type="match status" value="1"/>
</dbReference>
<dbReference type="EMBL" id="CP036273">
    <property type="protein sequence ID" value="QDU19315.1"/>
    <property type="molecule type" value="Genomic_DNA"/>
</dbReference>
<dbReference type="KEGG" id="uli:ETAA1_12210"/>
<dbReference type="EC" id="1.1.1.244" evidence="7"/>
<dbReference type="Gene3D" id="3.40.50.1970">
    <property type="match status" value="1"/>
</dbReference>
<sequence>MRTWSFQSAGSLLFGRGAAGHLPDVARGLGAGRVFVVADPTLQKVGTLDAVVKPILAAGMMVETFLVEKPEPAVEVVRAAAAKARAAAPAVILGLGGGSNMDVAKLVSLVLAHGGDPLDYTGDCRVPGPILPTIGVPTTAGTGSEVSAAAVFGDSARQIKVSCLSPFLRPDAAVVDPLLSASCPPKVTADSGIDALTHAIEAFTAIDNDLFPLPSGEKTVYQGKNPMADVMAKEAITLVGKYLRRAVANGDDLEARDGMALAGTLGGLAFSNAGVALVHAMEYPVGGAVHVSHGAGNGLLLPFVMEFNRPAAVRTLAKLPALLGAPDADEPDEDAAVRAVAMVAKLREDIGIPTRLRDIGVTEAMLPGFAEKAFAIKRLMRVNPRTPQSAAEIEAVYRAAF</sequence>
<dbReference type="OrthoDB" id="9804734at2"/>
<dbReference type="Gene3D" id="1.20.1090.10">
    <property type="entry name" value="Dehydroquinate synthase-like - alpha domain"/>
    <property type="match status" value="1"/>
</dbReference>
<dbReference type="InterPro" id="IPR001670">
    <property type="entry name" value="ADH_Fe/GldA"/>
</dbReference>
<dbReference type="PANTHER" id="PTHR11496">
    <property type="entry name" value="ALCOHOL DEHYDROGENASE"/>
    <property type="match status" value="1"/>
</dbReference>
<evidence type="ECO:0000256" key="2">
    <source>
        <dbReference type="ARBA" id="ARBA00007358"/>
    </source>
</evidence>
<dbReference type="GO" id="GO:0046872">
    <property type="term" value="F:metal ion binding"/>
    <property type="evidence" value="ECO:0007669"/>
    <property type="project" value="InterPro"/>
</dbReference>
<dbReference type="SUPFAM" id="SSF56796">
    <property type="entry name" value="Dehydroquinate synthase-like"/>
    <property type="match status" value="1"/>
</dbReference>
<dbReference type="InterPro" id="IPR039697">
    <property type="entry name" value="Alcohol_dehydrogenase_Fe"/>
</dbReference>
<dbReference type="RefSeq" id="WP_145235221.1">
    <property type="nucleotide sequence ID" value="NZ_CP036273.1"/>
</dbReference>
<keyword evidence="8" id="KW-1185">Reference proteome</keyword>
<accession>A0A517XP88</accession>
<evidence type="ECO:0000313" key="7">
    <source>
        <dbReference type="EMBL" id="QDU19315.1"/>
    </source>
</evidence>
<dbReference type="PANTHER" id="PTHR11496:SF102">
    <property type="entry name" value="ALCOHOL DEHYDROGENASE 4"/>
    <property type="match status" value="1"/>
</dbReference>
<evidence type="ECO:0000313" key="8">
    <source>
        <dbReference type="Proteomes" id="UP000319576"/>
    </source>
</evidence>
<dbReference type="Proteomes" id="UP000319576">
    <property type="component" value="Chromosome"/>
</dbReference>
<evidence type="ECO:0000259" key="6">
    <source>
        <dbReference type="Pfam" id="PF25137"/>
    </source>
</evidence>
<evidence type="ECO:0000256" key="3">
    <source>
        <dbReference type="ARBA" id="ARBA00023002"/>
    </source>
</evidence>
<reference evidence="7 8" key="1">
    <citation type="submission" date="2019-02" db="EMBL/GenBank/DDBJ databases">
        <title>Deep-cultivation of Planctomycetes and their phenomic and genomic characterization uncovers novel biology.</title>
        <authorList>
            <person name="Wiegand S."/>
            <person name="Jogler M."/>
            <person name="Boedeker C."/>
            <person name="Pinto D."/>
            <person name="Vollmers J."/>
            <person name="Rivas-Marin E."/>
            <person name="Kohn T."/>
            <person name="Peeters S.H."/>
            <person name="Heuer A."/>
            <person name="Rast P."/>
            <person name="Oberbeckmann S."/>
            <person name="Bunk B."/>
            <person name="Jeske O."/>
            <person name="Meyerdierks A."/>
            <person name="Storesund J.E."/>
            <person name="Kallscheuer N."/>
            <person name="Luecker S."/>
            <person name="Lage O.M."/>
            <person name="Pohl T."/>
            <person name="Merkel B.J."/>
            <person name="Hornburger P."/>
            <person name="Mueller R.-W."/>
            <person name="Bruemmer F."/>
            <person name="Labrenz M."/>
            <person name="Spormann A.M."/>
            <person name="Op den Camp H."/>
            <person name="Overmann J."/>
            <person name="Amann R."/>
            <person name="Jetten M.S.M."/>
            <person name="Mascher T."/>
            <person name="Medema M.H."/>
            <person name="Devos D.P."/>
            <person name="Kaster A.-K."/>
            <person name="Ovreas L."/>
            <person name="Rohde M."/>
            <person name="Galperin M.Y."/>
            <person name="Jogler C."/>
        </authorList>
    </citation>
    <scope>NUCLEOTIDE SEQUENCE [LARGE SCALE GENOMIC DNA]</scope>
    <source>
        <strain evidence="7 8">ETA_A1</strain>
    </source>
</reference>
<keyword evidence="3 7" id="KW-0560">Oxidoreductase</keyword>
<proteinExistence type="inferred from homology"/>
<evidence type="ECO:0000256" key="4">
    <source>
        <dbReference type="ARBA" id="ARBA00023027"/>
    </source>
</evidence>
<dbReference type="PROSITE" id="PS00913">
    <property type="entry name" value="ADH_IRON_1"/>
    <property type="match status" value="1"/>
</dbReference>
<dbReference type="Pfam" id="PF25137">
    <property type="entry name" value="ADH_Fe_C"/>
    <property type="match status" value="1"/>
</dbReference>
<keyword evidence="4" id="KW-0520">NAD</keyword>
<comment type="similarity">
    <text evidence="2">Belongs to the iron-containing alcohol dehydrogenase family.</text>
</comment>
<dbReference type="GO" id="GO:0050093">
    <property type="term" value="F:methanol dehydrogenase (NAD+) activity"/>
    <property type="evidence" value="ECO:0007669"/>
    <property type="project" value="UniProtKB-EC"/>
</dbReference>
<dbReference type="AlphaFoldDB" id="A0A517XP88"/>
<evidence type="ECO:0000259" key="5">
    <source>
        <dbReference type="Pfam" id="PF00465"/>
    </source>
</evidence>
<comment type="cofactor">
    <cofactor evidence="1">
        <name>Fe cation</name>
        <dbReference type="ChEBI" id="CHEBI:24875"/>
    </cofactor>
</comment>